<evidence type="ECO:0000256" key="1">
    <source>
        <dbReference type="ARBA" id="ARBA00023054"/>
    </source>
</evidence>
<reference evidence="5" key="1">
    <citation type="submission" date="2021-04" db="EMBL/GenBank/DDBJ databases">
        <authorList>
            <consortium name="Wellcome Sanger Institute Data Sharing"/>
        </authorList>
    </citation>
    <scope>NUCLEOTIDE SEQUENCE [LARGE SCALE GENOMIC DNA]</scope>
</reference>
<organism evidence="5 6">
    <name type="scientific">Sparus aurata</name>
    <name type="common">Gilthead sea bream</name>
    <dbReference type="NCBI Taxonomy" id="8175"/>
    <lineage>
        <taxon>Eukaryota</taxon>
        <taxon>Metazoa</taxon>
        <taxon>Chordata</taxon>
        <taxon>Craniata</taxon>
        <taxon>Vertebrata</taxon>
        <taxon>Euteleostomi</taxon>
        <taxon>Actinopterygii</taxon>
        <taxon>Neopterygii</taxon>
        <taxon>Teleostei</taxon>
        <taxon>Neoteleostei</taxon>
        <taxon>Acanthomorphata</taxon>
        <taxon>Eupercaria</taxon>
        <taxon>Spariformes</taxon>
        <taxon>Sparidae</taxon>
        <taxon>Sparus</taxon>
    </lineage>
</organism>
<feature type="compositionally biased region" description="Polar residues" evidence="3">
    <location>
        <begin position="209"/>
        <end position="224"/>
    </location>
</feature>
<feature type="region of interest" description="Disordered" evidence="3">
    <location>
        <begin position="197"/>
        <end position="241"/>
    </location>
</feature>
<dbReference type="AlphaFoldDB" id="A0A671VMR5"/>
<feature type="region of interest" description="Disordered" evidence="3">
    <location>
        <begin position="905"/>
        <end position="927"/>
    </location>
</feature>
<proteinExistence type="predicted"/>
<dbReference type="PANTHER" id="PTHR46349:SF2">
    <property type="entry name" value="CINGULIN-LIKE PROTEIN 1"/>
    <property type="match status" value="1"/>
</dbReference>
<dbReference type="GO" id="GO:0016459">
    <property type="term" value="C:myosin complex"/>
    <property type="evidence" value="ECO:0007669"/>
    <property type="project" value="InterPro"/>
</dbReference>
<feature type="domain" description="Myosin tail" evidence="4">
    <location>
        <begin position="654"/>
        <end position="880"/>
    </location>
</feature>
<accession>A0A671VMR5</accession>
<feature type="region of interest" description="Disordered" evidence="3">
    <location>
        <begin position="844"/>
        <end position="875"/>
    </location>
</feature>
<dbReference type="GeneTree" id="ENSGT00940000167600"/>
<feature type="region of interest" description="Disordered" evidence="3">
    <location>
        <begin position="255"/>
        <end position="275"/>
    </location>
</feature>
<keyword evidence="1 2" id="KW-0175">Coiled coil</keyword>
<dbReference type="Pfam" id="PF01576">
    <property type="entry name" value="Myosin_tail_1"/>
    <property type="match status" value="1"/>
</dbReference>
<feature type="coiled-coil region" evidence="2">
    <location>
        <begin position="418"/>
        <end position="564"/>
    </location>
</feature>
<dbReference type="InterPro" id="IPR002928">
    <property type="entry name" value="Myosin_tail"/>
</dbReference>
<dbReference type="GO" id="GO:0150105">
    <property type="term" value="P:protein localization to cell-cell junction"/>
    <property type="evidence" value="ECO:0007669"/>
    <property type="project" value="TreeGrafter"/>
</dbReference>
<keyword evidence="6" id="KW-1185">Reference proteome</keyword>
<gene>
    <name evidence="5" type="primary">LOC115593208</name>
</gene>
<evidence type="ECO:0000259" key="4">
    <source>
        <dbReference type="Pfam" id="PF01576"/>
    </source>
</evidence>
<evidence type="ECO:0000313" key="6">
    <source>
        <dbReference type="Proteomes" id="UP000472265"/>
    </source>
</evidence>
<feature type="compositionally biased region" description="Acidic residues" evidence="3">
    <location>
        <begin position="907"/>
        <end position="916"/>
    </location>
</feature>
<dbReference type="Ensembl" id="ENSSAUT00010029253.1">
    <property type="protein sequence ID" value="ENSSAUP00010027740.1"/>
    <property type="gene ID" value="ENSSAUG00010011975.1"/>
</dbReference>
<evidence type="ECO:0000256" key="3">
    <source>
        <dbReference type="SAM" id="MobiDB-lite"/>
    </source>
</evidence>
<dbReference type="Proteomes" id="UP000472265">
    <property type="component" value="Chromosome 12"/>
</dbReference>
<reference evidence="5" key="2">
    <citation type="submission" date="2025-08" db="UniProtKB">
        <authorList>
            <consortium name="Ensembl"/>
        </authorList>
    </citation>
    <scope>IDENTIFICATION</scope>
</reference>
<name>A0A671VMR5_SPAAU</name>
<protein>
    <recommendedName>
        <fullName evidence="4">Myosin tail domain-containing protein</fullName>
    </recommendedName>
</protein>
<dbReference type="PANTHER" id="PTHR46349">
    <property type="entry name" value="CINGULIN-LIKE PROTEIN 1-RELATED"/>
    <property type="match status" value="1"/>
</dbReference>
<evidence type="ECO:0000313" key="5">
    <source>
        <dbReference type="Ensembl" id="ENSSAUP00010027740.1"/>
    </source>
</evidence>
<sequence>MKVDNICESSLSLPSQCPEFQRNREDFPASLDKLRQLIEAKVHSLQSPVTEEHQGLVCEENTGRGGLWRFAALSEELTFHLQQLQRQTEQELGNIHTQLLHIEGRHQLLTTELFDLQEKKKQTEQELKRNSGLQASTFQLCACRELQSSITERQLQSERLVFQEEALSALHNLLTQDLQRYQAETQRLTCFTQKILKQSHRSDREETSNHSMQGKNETEQGNNMEHSEEEPTTPRVVQTSQNPKYQLLLNSEMKTNGVSGRDADGPGGGGLMGENGPRLARWETNRLGTNNYRGSLESLASRDWDTMSDRLGVVDSPSRVFNSPYATATSLEYNPMHRMSEFKGGLSPATSEMNLYNFNSRSTSPVGIPTPTLTINRPRFSAYDSLLKRRTEVNNPVVPTHYSMRSATIGAPKGKNYVEELTKQLDEFRKRNQFLEAESVEMEKERNQIRFEMRSLLVNNEDLLRTNTQLTNEMKRMREQMIEMEREIQTMGEKYRAMEIEVKAARDVMVEANTQEYAFNFLQQSLQNKIQDAEENLEKQTQHAQTLSEKLWMTERQLEELEVHKETRDKKTSELNSTIFRLETELAEALQVSTQATATLHLQQKLREDSQLRVEELEESLLEKEQELQGLQTLVNKLQGEVSGKLITKEQTLEEEIQLRERIQLQCKQAERMVDDLQMELHTTNQAKDDLAKQVKQAQEKMIDLESDLEELHDSEQRWAAKHKRAIEQTEQLQLKLIQEKDLNDLLESEKASMERQLRELRLEVEELQSSKVQEDVISRTENRVKELENALRTEERNKSVLSNSVNKLERRINELTDQMEEEHRIANEQKDLMTQRIRSLKRQVNEAEEEASRKEAQYRSAQRELAEERETSSRLQRQLLDQHLQTKRKETLSIRQTLDSLRLDLSVDDEDEDQPLQEQTNSVTKV</sequence>
<evidence type="ECO:0000256" key="2">
    <source>
        <dbReference type="SAM" id="Coils"/>
    </source>
</evidence>
<reference evidence="5" key="3">
    <citation type="submission" date="2025-09" db="UniProtKB">
        <authorList>
            <consortium name="Ensembl"/>
        </authorList>
    </citation>
    <scope>IDENTIFICATION</scope>
</reference>
<feature type="compositionally biased region" description="Basic and acidic residues" evidence="3">
    <location>
        <begin position="851"/>
        <end position="873"/>
    </location>
</feature>
<dbReference type="GO" id="GO:0005923">
    <property type="term" value="C:bicellular tight junction"/>
    <property type="evidence" value="ECO:0007669"/>
    <property type="project" value="TreeGrafter"/>
</dbReference>